<evidence type="ECO:0000259" key="1">
    <source>
        <dbReference type="Pfam" id="PF03819"/>
    </source>
</evidence>
<dbReference type="PANTHER" id="PTHR30522">
    <property type="entry name" value="NUCLEOSIDE TRIPHOSPHATE PYROPHOSPHOHYDROLASE"/>
    <property type="match status" value="1"/>
</dbReference>
<dbReference type="EMBL" id="JBITLV010000005">
    <property type="protein sequence ID" value="MFI7588709.1"/>
    <property type="molecule type" value="Genomic_DNA"/>
</dbReference>
<dbReference type="Gene3D" id="1.10.287.1080">
    <property type="entry name" value="MazG-like"/>
    <property type="match status" value="1"/>
</dbReference>
<dbReference type="Pfam" id="PF03819">
    <property type="entry name" value="MazG"/>
    <property type="match status" value="1"/>
</dbReference>
<dbReference type="RefSeq" id="WP_398282672.1">
    <property type="nucleotide sequence ID" value="NZ_JBITLV010000005.1"/>
</dbReference>
<protein>
    <submittedName>
        <fullName evidence="2">MazG family protein</fullName>
    </submittedName>
</protein>
<comment type="caution">
    <text evidence="2">The sequence shown here is derived from an EMBL/GenBank/DDBJ whole genome shotgun (WGS) entry which is preliminary data.</text>
</comment>
<evidence type="ECO:0000313" key="2">
    <source>
        <dbReference type="EMBL" id="MFI7588709.1"/>
    </source>
</evidence>
<dbReference type="InterPro" id="IPR011551">
    <property type="entry name" value="NTP_PyrPHydrolase_MazG"/>
</dbReference>
<dbReference type="SUPFAM" id="SSF101386">
    <property type="entry name" value="all-alpha NTP pyrophosphatases"/>
    <property type="match status" value="1"/>
</dbReference>
<dbReference type="SUPFAM" id="SSF53790">
    <property type="entry name" value="Tetrapyrrole methylase"/>
    <property type="match status" value="1"/>
</dbReference>
<feature type="domain" description="NTP pyrophosphohydrolase MazG-like" evidence="1">
    <location>
        <begin position="133"/>
        <end position="212"/>
    </location>
</feature>
<dbReference type="NCBIfam" id="TIGR00444">
    <property type="entry name" value="mazG"/>
    <property type="match status" value="1"/>
</dbReference>
<gene>
    <name evidence="2" type="ORF">ACIB24_16690</name>
</gene>
<dbReference type="InterPro" id="IPR004518">
    <property type="entry name" value="MazG-like_dom"/>
</dbReference>
<dbReference type="InterPro" id="IPR035996">
    <property type="entry name" value="4pyrrol_Methylase_sf"/>
</dbReference>
<accession>A0ABW8AQR4</accession>
<evidence type="ECO:0000313" key="3">
    <source>
        <dbReference type="Proteomes" id="UP001612915"/>
    </source>
</evidence>
<proteinExistence type="predicted"/>
<reference evidence="2 3" key="1">
    <citation type="submission" date="2024-10" db="EMBL/GenBank/DDBJ databases">
        <title>The Natural Products Discovery Center: Release of the First 8490 Sequenced Strains for Exploring Actinobacteria Biosynthetic Diversity.</title>
        <authorList>
            <person name="Kalkreuter E."/>
            <person name="Kautsar S.A."/>
            <person name="Yang D."/>
            <person name="Bader C.D."/>
            <person name="Teijaro C.N."/>
            <person name="Fluegel L."/>
            <person name="Davis C.M."/>
            <person name="Simpson J.R."/>
            <person name="Lauterbach L."/>
            <person name="Steele A.D."/>
            <person name="Gui C."/>
            <person name="Meng S."/>
            <person name="Li G."/>
            <person name="Viehrig K."/>
            <person name="Ye F."/>
            <person name="Su P."/>
            <person name="Kiefer A.F."/>
            <person name="Nichols A."/>
            <person name="Cepeda A.J."/>
            <person name="Yan W."/>
            <person name="Fan B."/>
            <person name="Jiang Y."/>
            <person name="Adhikari A."/>
            <person name="Zheng C.-J."/>
            <person name="Schuster L."/>
            <person name="Cowan T.M."/>
            <person name="Smanski M.J."/>
            <person name="Chevrette M.G."/>
            <person name="De Carvalho L.P.S."/>
            <person name="Shen B."/>
        </authorList>
    </citation>
    <scope>NUCLEOTIDE SEQUENCE [LARGE SCALE GENOMIC DNA]</scope>
    <source>
        <strain evidence="2 3">NPDC049639</strain>
    </source>
</reference>
<keyword evidence="3" id="KW-1185">Reference proteome</keyword>
<dbReference type="PANTHER" id="PTHR30522:SF0">
    <property type="entry name" value="NUCLEOSIDE TRIPHOSPHATE PYROPHOSPHOHYDROLASE"/>
    <property type="match status" value="1"/>
</dbReference>
<dbReference type="Proteomes" id="UP001612915">
    <property type="component" value="Unassembled WGS sequence"/>
</dbReference>
<organism evidence="2 3">
    <name type="scientific">Spongisporangium articulatum</name>
    <dbReference type="NCBI Taxonomy" id="3362603"/>
    <lineage>
        <taxon>Bacteria</taxon>
        <taxon>Bacillati</taxon>
        <taxon>Actinomycetota</taxon>
        <taxon>Actinomycetes</taxon>
        <taxon>Kineosporiales</taxon>
        <taxon>Kineosporiaceae</taxon>
        <taxon>Spongisporangium</taxon>
    </lineage>
</organism>
<sequence>MAAGLLSASAWQRLQAADVLLAVAPEPEWLEAFEIVGVEPRDVADLPVGQRAGLLVEEAAAGREVVWWGSPDGDPGLTDALAEHLSRRAVAGYPPEVEVITASHDVPGARLIDLVRVMDVLRSPGGCPWDAEQTHESLLPFLLEEAHEVIEAVEHLDGPGGRDHLQEELGDLLLQVAFHARVAEEHTGEPFDIDDVAAGIVAKLVRRHPHVFGDAQVDSVAEQEAAWEQLKAQEKPTRAGFEGIPTTLPALARAQKMLGRVVKAGDDPALAVPAAAQGDEVAEALLAAVLAAREAGVDAEATLRAALSRLEPPT</sequence>
<name>A0ABW8AQR4_9ACTN</name>
<dbReference type="InterPro" id="IPR048015">
    <property type="entry name" value="NTP-PPase_MazG-like_N"/>
</dbReference>
<dbReference type="CDD" id="cd11528">
    <property type="entry name" value="NTP-PPase_MazG_Nterm"/>
    <property type="match status" value="1"/>
</dbReference>